<dbReference type="InterPro" id="IPR009572">
    <property type="entry name" value="DUF1187"/>
</dbReference>
<dbReference type="AlphaFoldDB" id="A0A377K709"/>
<gene>
    <name evidence="1" type="ORF">NCTC9075_03658</name>
</gene>
<proteinExistence type="predicted"/>
<sequence>MPFLWLSISNGESHFRILPREVVTDANPEPAMVEVKKKHSNDGINEPLEIIMEVFMYKITATIEKEGGTPTNWTRYSKTKLTKSECEKMLSGKKEAGVSREQKVKLINFNCEKLQSS</sequence>
<name>A0A377K709_ECOLX</name>
<evidence type="ECO:0000313" key="1">
    <source>
        <dbReference type="EMBL" id="STP20212.1"/>
    </source>
</evidence>
<organism evidence="1 2">
    <name type="scientific">Escherichia coli</name>
    <dbReference type="NCBI Taxonomy" id="562"/>
    <lineage>
        <taxon>Bacteria</taxon>
        <taxon>Pseudomonadati</taxon>
        <taxon>Pseudomonadota</taxon>
        <taxon>Gammaproteobacteria</taxon>
        <taxon>Enterobacterales</taxon>
        <taxon>Enterobacteriaceae</taxon>
        <taxon>Escherichia</taxon>
    </lineage>
</organism>
<dbReference type="EMBL" id="UGEM01000004">
    <property type="protein sequence ID" value="STP20212.1"/>
    <property type="molecule type" value="Genomic_DNA"/>
</dbReference>
<dbReference type="Pfam" id="PF06688">
    <property type="entry name" value="DUF1187"/>
    <property type="match status" value="1"/>
</dbReference>
<evidence type="ECO:0000313" key="2">
    <source>
        <dbReference type="Proteomes" id="UP000254181"/>
    </source>
</evidence>
<accession>A0A377K709</accession>
<dbReference type="NCBIfam" id="NF007283">
    <property type="entry name" value="PRK09750.1"/>
    <property type="match status" value="1"/>
</dbReference>
<protein>
    <submittedName>
        <fullName evidence="1">GydaC</fullName>
    </submittedName>
</protein>
<reference evidence="1 2" key="1">
    <citation type="submission" date="2018-06" db="EMBL/GenBank/DDBJ databases">
        <authorList>
            <consortium name="Pathogen Informatics"/>
            <person name="Doyle S."/>
        </authorList>
    </citation>
    <scope>NUCLEOTIDE SEQUENCE [LARGE SCALE GENOMIC DNA]</scope>
    <source>
        <strain evidence="1 2">NCTC9075</strain>
    </source>
</reference>
<dbReference type="Proteomes" id="UP000254181">
    <property type="component" value="Unassembled WGS sequence"/>
</dbReference>